<dbReference type="SMART" id="SM00491">
    <property type="entry name" value="HELICc2"/>
    <property type="match status" value="1"/>
</dbReference>
<dbReference type="SUPFAM" id="SSF53098">
    <property type="entry name" value="Ribonuclease H-like"/>
    <property type="match status" value="1"/>
</dbReference>
<evidence type="ECO:0000256" key="6">
    <source>
        <dbReference type="HAMAP-Rule" id="MF_02206"/>
    </source>
</evidence>
<dbReference type="NCBIfam" id="TIGR00573">
    <property type="entry name" value="dnaq"/>
    <property type="match status" value="1"/>
</dbReference>
<reference evidence="10" key="1">
    <citation type="journal article" date="2014" name="Genome Announc.">
        <title>Draft Genome Sequences of Three Alkaliphilic Bacillus Strains, Bacillus wakoensis JCM 9140T, Bacillus akibai JCM 9157T, and Bacillus hemicellulosilyticus JCM 9152T.</title>
        <authorList>
            <person name="Yuki M."/>
            <person name="Oshima K."/>
            <person name="Suda W."/>
            <person name="Oshida Y."/>
            <person name="Kitamura K."/>
            <person name="Iida T."/>
            <person name="Hattori M."/>
            <person name="Ohkuma M."/>
        </authorList>
    </citation>
    <scope>NUCLEOTIDE SEQUENCE [LARGE SCALE GENOMIC DNA]</scope>
    <source>
        <strain evidence="10">JCM 9140</strain>
    </source>
</reference>
<dbReference type="CDD" id="cd06127">
    <property type="entry name" value="DEDDh"/>
    <property type="match status" value="1"/>
</dbReference>
<dbReference type="Proteomes" id="UP000018890">
    <property type="component" value="Unassembled WGS sequence"/>
</dbReference>
<evidence type="ECO:0000256" key="5">
    <source>
        <dbReference type="ARBA" id="ARBA00022840"/>
    </source>
</evidence>
<dbReference type="InterPro" id="IPR013520">
    <property type="entry name" value="Ribonucl_H"/>
</dbReference>
<keyword evidence="11" id="KW-1185">Reference proteome</keyword>
<dbReference type="SMART" id="SM00487">
    <property type="entry name" value="DEXDc"/>
    <property type="match status" value="1"/>
</dbReference>
<dbReference type="SMART" id="SM00479">
    <property type="entry name" value="EXOIII"/>
    <property type="match status" value="1"/>
</dbReference>
<dbReference type="PROSITE" id="PS51193">
    <property type="entry name" value="HELICASE_ATP_BIND_2"/>
    <property type="match status" value="1"/>
</dbReference>
<organism evidence="10 11">
    <name type="scientific">Halalkalibacter wakoensis JCM 9140</name>
    <dbReference type="NCBI Taxonomy" id="1236970"/>
    <lineage>
        <taxon>Bacteria</taxon>
        <taxon>Bacillati</taxon>
        <taxon>Bacillota</taxon>
        <taxon>Bacilli</taxon>
        <taxon>Bacillales</taxon>
        <taxon>Bacillaceae</taxon>
        <taxon>Halalkalibacter</taxon>
    </lineage>
</organism>
<keyword evidence="1 6" id="KW-0540">Nuclease</keyword>
<dbReference type="NCBIfam" id="TIGR01407">
    <property type="entry name" value="dinG_rel"/>
    <property type="match status" value="1"/>
</dbReference>
<dbReference type="InterPro" id="IPR027417">
    <property type="entry name" value="P-loop_NTPase"/>
</dbReference>
<evidence type="ECO:0000259" key="8">
    <source>
        <dbReference type="PROSITE" id="PS51192"/>
    </source>
</evidence>
<accession>W4Q012</accession>
<proteinExistence type="inferred from homology"/>
<evidence type="ECO:0000259" key="9">
    <source>
        <dbReference type="PROSITE" id="PS51193"/>
    </source>
</evidence>
<feature type="short sequence motif" description="DEAH box" evidence="6">
    <location>
        <begin position="466"/>
        <end position="469"/>
    </location>
</feature>
<dbReference type="Gene3D" id="3.40.50.300">
    <property type="entry name" value="P-loop containing nucleotide triphosphate hydrolases"/>
    <property type="match status" value="2"/>
</dbReference>
<dbReference type="RefSeq" id="WP_034742890.1">
    <property type="nucleotide sequence ID" value="NZ_BAUT01000006.1"/>
</dbReference>
<dbReference type="PANTHER" id="PTHR11472">
    <property type="entry name" value="DNA REPAIR DEAD HELICASE RAD3/XP-D SUBFAMILY MEMBER"/>
    <property type="match status" value="1"/>
</dbReference>
<comment type="function">
    <text evidence="6 7">3'-5' exonuclease.</text>
</comment>
<dbReference type="InterPro" id="IPR006555">
    <property type="entry name" value="ATP-dep_Helicase_C"/>
</dbReference>
<dbReference type="HAMAP" id="MF_02206">
    <property type="entry name" value="DinG_exonucl"/>
    <property type="match status" value="1"/>
</dbReference>
<keyword evidence="4 6" id="KW-0269">Exonuclease</keyword>
<feature type="domain" description="Helicase ATP-binding" evidence="9">
    <location>
        <begin position="251"/>
        <end position="514"/>
    </location>
</feature>
<dbReference type="Gene3D" id="3.30.420.10">
    <property type="entry name" value="Ribonuclease H-like superfamily/Ribonuclease H"/>
    <property type="match status" value="1"/>
</dbReference>
<evidence type="ECO:0000256" key="2">
    <source>
        <dbReference type="ARBA" id="ARBA00022741"/>
    </source>
</evidence>
<evidence type="ECO:0000256" key="3">
    <source>
        <dbReference type="ARBA" id="ARBA00022801"/>
    </source>
</evidence>
<dbReference type="GO" id="GO:0008408">
    <property type="term" value="F:3'-5' exonuclease activity"/>
    <property type="evidence" value="ECO:0007669"/>
    <property type="project" value="UniProtKB-UniRule"/>
</dbReference>
<keyword evidence="2 6" id="KW-0547">Nucleotide-binding</keyword>
<keyword evidence="3 6" id="KW-0378">Hydrolase</keyword>
<dbReference type="InterPro" id="IPR006310">
    <property type="entry name" value="DinG"/>
</dbReference>
<feature type="binding site" evidence="6">
    <location>
        <begin position="286"/>
        <end position="293"/>
    </location>
    <ligand>
        <name>ATP</name>
        <dbReference type="ChEBI" id="CHEBI:30616"/>
    </ligand>
</feature>
<dbReference type="InterPro" id="IPR045028">
    <property type="entry name" value="DinG/Rad3-like"/>
</dbReference>
<dbReference type="AlphaFoldDB" id="W4Q012"/>
<dbReference type="OrthoDB" id="9803913at2"/>
<dbReference type="GO" id="GO:0003678">
    <property type="term" value="F:DNA helicase activity"/>
    <property type="evidence" value="ECO:0007669"/>
    <property type="project" value="TreeGrafter"/>
</dbReference>
<sequence>MKERYTVVDVETTGHSVAKGDRVIQIGAVVIEDNEIVETFATFVNPGQPIPAFIEELTGISDDMVKNAPSFQEISHELLLLFENSSFVAHNVDFDYAFLTNQLELIGKRFPNIPKYDTVELSRVLLPKQESYKLGQLAEQLGFSHDRPHQADSDAEVTAALFLSLLHKIKQLPILTLQQLAPISRSFKSDLEPMLQKVIQDKLLQGETDDSYDCYRQLALKKVEEVEVANESNQFESFEDFLEMLYADKGKMQSAFLQYELRQGQKDMMLQVNEAFRKNVHKIIEAGTGTGKSLAYLLPAAFFSHTTQEPVIISTKTIPLQEQLLSRDLPLLNHLLPFQVTITLLKGRSHYLCLRKFEQSLQTIAEDSYDVLLTKAMLLIWLTETENGDIEELNLPSGGKGYWYEVQSDATSDLGRYSPWFSRCFYHRARKKAQNSNIVVTNHALLCTDLVHDERLLPSYSYVILDEAHHLEETASDHLGAKVDFLSFAFLFQRLGVNQEDSIIEQLDQLIQEYQVHANMNLAVMAEMVQNVKDEIDELFRMLHGYVLSKNQSSSTDVGRLRYRYETFKEKGSMWQAILECAMRVHMQTKDCMKILQSWLAPFSDKKDDMTFKARSFIADATGFIERLMEEEQTLYELLLEHDPNMVYWIEVEPRGAKNATFLYSKPIDVSDLLADHFFAKKKSVVMTSATLAVNGSFDYQIKRLGLIDFGVETSFIPSPFSYVDQVRMLLPTDLPAIKEVSDEEFAVEVAIKIWRMMEMSSGKMLVLFTSYEMLKQVYHHLKKLNELGTFQMIGQGVTSGSRAKLMKMFKQTDQAVLFGTSSFWEGIDLPGDELKTLVIVRLPFSPPDQPLLQAQYEKAKTEGGNPFMDISLPQAIIRFKQGFGRLIRTTHDRGCVFVFDRRISTTRYGKQFIRSLPNVPVYEGKLEELLENYKDFM</sequence>
<dbReference type="Pfam" id="PF13307">
    <property type="entry name" value="Helicase_C_2"/>
    <property type="match status" value="1"/>
</dbReference>
<evidence type="ECO:0000256" key="1">
    <source>
        <dbReference type="ARBA" id="ARBA00022722"/>
    </source>
</evidence>
<dbReference type="GO" id="GO:0003887">
    <property type="term" value="F:DNA-directed DNA polymerase activity"/>
    <property type="evidence" value="ECO:0007669"/>
    <property type="project" value="InterPro"/>
</dbReference>
<dbReference type="PROSITE" id="PS51192">
    <property type="entry name" value="HELICASE_ATP_BIND_1"/>
    <property type="match status" value="1"/>
</dbReference>
<dbReference type="SUPFAM" id="SSF52540">
    <property type="entry name" value="P-loop containing nucleoside triphosphate hydrolases"/>
    <property type="match status" value="1"/>
</dbReference>
<dbReference type="Pfam" id="PF00929">
    <property type="entry name" value="RNase_T"/>
    <property type="match status" value="1"/>
</dbReference>
<dbReference type="GO" id="GO:0016818">
    <property type="term" value="F:hydrolase activity, acting on acid anhydrides, in phosphorus-containing anhydrides"/>
    <property type="evidence" value="ECO:0007669"/>
    <property type="project" value="InterPro"/>
</dbReference>
<name>W4Q012_9BACI</name>
<evidence type="ECO:0000256" key="7">
    <source>
        <dbReference type="RuleBase" id="RU364106"/>
    </source>
</evidence>
<keyword evidence="10" id="KW-0347">Helicase</keyword>
<evidence type="ECO:0000256" key="4">
    <source>
        <dbReference type="ARBA" id="ARBA00022839"/>
    </source>
</evidence>
<comment type="caution">
    <text evidence="10">The sequence shown here is derived from an EMBL/GenBank/DDBJ whole genome shotgun (WGS) entry which is preliminary data.</text>
</comment>
<dbReference type="STRING" id="1236970.JCM9140_1013"/>
<dbReference type="FunFam" id="3.30.420.10:FF:000045">
    <property type="entry name" value="3'-5' exonuclease DinG"/>
    <property type="match status" value="1"/>
</dbReference>
<dbReference type="InterPro" id="IPR014013">
    <property type="entry name" value="Helic_SF1/SF2_ATP-bd_DinG/Rad3"/>
</dbReference>
<evidence type="ECO:0000313" key="10">
    <source>
        <dbReference type="EMBL" id="GAE25043.1"/>
    </source>
</evidence>
<dbReference type="PANTHER" id="PTHR11472:SF34">
    <property type="entry name" value="REGULATOR OF TELOMERE ELONGATION HELICASE 1"/>
    <property type="match status" value="1"/>
</dbReference>
<dbReference type="InterPro" id="IPR012337">
    <property type="entry name" value="RNaseH-like_sf"/>
</dbReference>
<keyword evidence="5 6" id="KW-0067">ATP-binding</keyword>
<dbReference type="InterPro" id="IPR036397">
    <property type="entry name" value="RNaseH_sf"/>
</dbReference>
<comment type="similarity">
    <text evidence="6 7">Belongs to the helicase family. DinG subfamily. Type 2 sub-subfamily.</text>
</comment>
<dbReference type="FunFam" id="3.40.50.300:FF:000437">
    <property type="entry name" value="ATP-dependent DNA helicase DinG"/>
    <property type="match status" value="1"/>
</dbReference>
<gene>
    <name evidence="6 7" type="primary">dinG</name>
    <name evidence="10" type="ORF">JCM9140_1013</name>
</gene>
<dbReference type="EC" id="3.1.-.-" evidence="6 7"/>
<dbReference type="InterPro" id="IPR006054">
    <property type="entry name" value="DnaQ"/>
</dbReference>
<dbReference type="GO" id="GO:0003677">
    <property type="term" value="F:DNA binding"/>
    <property type="evidence" value="ECO:0007669"/>
    <property type="project" value="InterPro"/>
</dbReference>
<protein>
    <recommendedName>
        <fullName evidence="6 7">3'-5' exonuclease DinG</fullName>
        <ecNumber evidence="6 7">3.1.-.-</ecNumber>
    </recommendedName>
</protein>
<dbReference type="GO" id="GO:0006260">
    <property type="term" value="P:DNA replication"/>
    <property type="evidence" value="ECO:0007669"/>
    <property type="project" value="InterPro"/>
</dbReference>
<dbReference type="GO" id="GO:0005524">
    <property type="term" value="F:ATP binding"/>
    <property type="evidence" value="ECO:0007669"/>
    <property type="project" value="UniProtKB-UniRule"/>
</dbReference>
<dbReference type="EMBL" id="BAUT01000006">
    <property type="protein sequence ID" value="GAE25043.1"/>
    <property type="molecule type" value="Genomic_DNA"/>
</dbReference>
<feature type="domain" description="Helicase ATP-binding" evidence="8">
    <location>
        <begin position="273"/>
        <end position="546"/>
    </location>
</feature>
<evidence type="ECO:0000313" key="11">
    <source>
        <dbReference type="Proteomes" id="UP000018890"/>
    </source>
</evidence>
<dbReference type="NCBIfam" id="NF005981">
    <property type="entry name" value="PRK08074.1"/>
    <property type="match status" value="1"/>
</dbReference>
<dbReference type="InterPro" id="IPR014001">
    <property type="entry name" value="Helicase_ATP-bd"/>
</dbReference>